<dbReference type="OrthoDB" id="2664569at2"/>
<gene>
    <name evidence="1" type="ORF">SAMN04488500_113120</name>
</gene>
<keyword evidence="2" id="KW-1185">Reference proteome</keyword>
<dbReference type="RefSeq" id="WP_084576811.1">
    <property type="nucleotide sequence ID" value="NZ_CP155572.1"/>
</dbReference>
<proteinExistence type="predicted"/>
<dbReference type="AlphaFoldDB" id="A0A1W2D4V3"/>
<reference evidence="1 2" key="1">
    <citation type="submission" date="2017-04" db="EMBL/GenBank/DDBJ databases">
        <authorList>
            <person name="Afonso C.L."/>
            <person name="Miller P.J."/>
            <person name="Scott M.A."/>
            <person name="Spackman E."/>
            <person name="Goraichik I."/>
            <person name="Dimitrov K.M."/>
            <person name="Suarez D.L."/>
            <person name="Swayne D.E."/>
        </authorList>
    </citation>
    <scope>NUCLEOTIDE SEQUENCE [LARGE SCALE GENOMIC DNA]</scope>
    <source>
        <strain evidence="1 2">DSM 5090</strain>
    </source>
</reference>
<organism evidence="1 2">
    <name type="scientific">Sporomusa malonica</name>
    <dbReference type="NCBI Taxonomy" id="112901"/>
    <lineage>
        <taxon>Bacteria</taxon>
        <taxon>Bacillati</taxon>
        <taxon>Bacillota</taxon>
        <taxon>Negativicutes</taxon>
        <taxon>Selenomonadales</taxon>
        <taxon>Sporomusaceae</taxon>
        <taxon>Sporomusa</taxon>
    </lineage>
</organism>
<protein>
    <submittedName>
        <fullName evidence="1">Uncharacterized protein</fullName>
    </submittedName>
</protein>
<name>A0A1W2D4V3_9FIRM</name>
<dbReference type="EMBL" id="FWXI01000013">
    <property type="protein sequence ID" value="SMC92479.1"/>
    <property type="molecule type" value="Genomic_DNA"/>
</dbReference>
<evidence type="ECO:0000313" key="1">
    <source>
        <dbReference type="EMBL" id="SMC92479.1"/>
    </source>
</evidence>
<sequence>MNDRNNVIIRYAEILNSQDIFKPEWLRRNAIYYNLITYVNHTIALFIGMNYDDAAVFVRRAAKALDFLIERGYREKYFDVSEEYLYKITRHLMENKLITEVMLESIPDRFRK</sequence>
<accession>A0A1W2D4V3</accession>
<evidence type="ECO:0000313" key="2">
    <source>
        <dbReference type="Proteomes" id="UP000192738"/>
    </source>
</evidence>
<dbReference type="Proteomes" id="UP000192738">
    <property type="component" value="Unassembled WGS sequence"/>
</dbReference>
<dbReference type="STRING" id="112901.SAMN04488500_113120"/>